<dbReference type="GO" id="GO:0005886">
    <property type="term" value="C:plasma membrane"/>
    <property type="evidence" value="ECO:0007669"/>
    <property type="project" value="UniProtKB-SubCell"/>
</dbReference>
<keyword evidence="2" id="KW-1003">Cell membrane</keyword>
<keyword evidence="3 6" id="KW-0812">Transmembrane</keyword>
<dbReference type="EMBL" id="AYZE01000014">
    <property type="protein sequence ID" value="KRM90589.1"/>
    <property type="molecule type" value="Genomic_DNA"/>
</dbReference>
<feature type="transmembrane region" description="Helical" evidence="6">
    <location>
        <begin position="289"/>
        <end position="309"/>
    </location>
</feature>
<dbReference type="STRING" id="1423729.FC80_GL000578"/>
<feature type="transmembrane region" description="Helical" evidence="6">
    <location>
        <begin position="507"/>
        <end position="527"/>
    </location>
</feature>
<evidence type="ECO:0000313" key="7">
    <source>
        <dbReference type="EMBL" id="KRM90589.1"/>
    </source>
</evidence>
<feature type="transmembrane region" description="Helical" evidence="6">
    <location>
        <begin position="62"/>
        <end position="81"/>
    </location>
</feature>
<protein>
    <submittedName>
        <fullName evidence="7">Export protein</fullName>
    </submittedName>
</protein>
<feature type="transmembrane region" description="Helical" evidence="6">
    <location>
        <begin position="173"/>
        <end position="195"/>
    </location>
</feature>
<feature type="transmembrane region" description="Helical" evidence="6">
    <location>
        <begin position="475"/>
        <end position="495"/>
    </location>
</feature>
<dbReference type="InterPro" id="IPR002797">
    <property type="entry name" value="Polysacc_synth"/>
</dbReference>
<sequence>MLYLALQLLQNQFKINKVNDEKVGKPMVKKVLSESTFPEVGKEEIISKKNEIAKAKMLRGSAWMTMGSIFSRILGALYIIPWYTWFGRENLAANNLYTQGYTVYSVFLMISIAGIPSAVSKQISNYNGQNEYALGQRLYKKLILIMLGLGIVSAIIMWFIAPFLSQNDKNVIPVYRSLAIALTIIPTMSLTRGFFQGYQDMFPSAMSQLIEQIARIIYMLGTTFIIMKILKGSYVSGVVQSTFAAFIGAIAGLSFLAWFYFRKKDEFALLAKQSANELIISDSQIIKNLLFEAIPFVVISVSTTVYNLIDQFTFKQIMLHFTNYGVTAINDLYTIFAGNSNKLIMIIISLASAMSATAIPLLAQAYSNHNKEQTALQLADAIELFFFIMLPCSLGMAAVAKPLYVVFYQYNFTGVYVLSFSAYVALPIGLFMVLASLLQGVYQNMKAIKFFLIGLAIKIILQFPLTLIFHPFGPLMATGIGMTVSSCLMLRYFYYNLEVNMGKIIKRFDQLLIFSLVVFAVSLGLIQLSDMFLNLEYRITALIVLFIAVGAGGLTYIYLVLKTKVADKIIGSRAAILRKKLRIR</sequence>
<feature type="transmembrane region" description="Helical" evidence="6">
    <location>
        <begin position="241"/>
        <end position="261"/>
    </location>
</feature>
<feature type="transmembrane region" description="Helical" evidence="6">
    <location>
        <begin position="101"/>
        <end position="120"/>
    </location>
</feature>
<evidence type="ECO:0000256" key="5">
    <source>
        <dbReference type="ARBA" id="ARBA00023136"/>
    </source>
</evidence>
<dbReference type="CDD" id="cd13124">
    <property type="entry name" value="MATE_SpoVB_like"/>
    <property type="match status" value="1"/>
</dbReference>
<keyword evidence="8" id="KW-1185">Reference proteome</keyword>
<dbReference type="InterPro" id="IPR024923">
    <property type="entry name" value="PG_synth_SpoVB"/>
</dbReference>
<gene>
    <name evidence="7" type="ORF">FC80_GL000578</name>
</gene>
<dbReference type="Pfam" id="PF01943">
    <property type="entry name" value="Polysacc_synt"/>
    <property type="match status" value="1"/>
</dbReference>
<reference evidence="7 8" key="1">
    <citation type="journal article" date="2015" name="Genome Announc.">
        <title>Expanding the biotechnology potential of lactobacilli through comparative genomics of 213 strains and associated genera.</title>
        <authorList>
            <person name="Sun Z."/>
            <person name="Harris H.M."/>
            <person name="McCann A."/>
            <person name="Guo C."/>
            <person name="Argimon S."/>
            <person name="Zhang W."/>
            <person name="Yang X."/>
            <person name="Jeffery I.B."/>
            <person name="Cooney J.C."/>
            <person name="Kagawa T.F."/>
            <person name="Liu W."/>
            <person name="Song Y."/>
            <person name="Salvetti E."/>
            <person name="Wrobel A."/>
            <person name="Rasinkangas P."/>
            <person name="Parkhill J."/>
            <person name="Rea M.C."/>
            <person name="O'Sullivan O."/>
            <person name="Ritari J."/>
            <person name="Douillard F.P."/>
            <person name="Paul Ross R."/>
            <person name="Yang R."/>
            <person name="Briner A.E."/>
            <person name="Felis G.E."/>
            <person name="de Vos W.M."/>
            <person name="Barrangou R."/>
            <person name="Klaenhammer T.R."/>
            <person name="Caufield P.W."/>
            <person name="Cui Y."/>
            <person name="Zhang H."/>
            <person name="O'Toole P.W."/>
        </authorList>
    </citation>
    <scope>NUCLEOTIDE SEQUENCE [LARGE SCALE GENOMIC DNA]</scope>
    <source>
        <strain evidence="7 8">DSM 21116</strain>
    </source>
</reference>
<feature type="transmembrane region" description="Helical" evidence="6">
    <location>
        <begin position="539"/>
        <end position="561"/>
    </location>
</feature>
<name>A0A0R2CFW7_9LACO</name>
<organism evidence="7 8">
    <name type="scientific">Liquorilactobacillus cacaonum DSM 21116</name>
    <dbReference type="NCBI Taxonomy" id="1423729"/>
    <lineage>
        <taxon>Bacteria</taxon>
        <taxon>Bacillati</taxon>
        <taxon>Bacillota</taxon>
        <taxon>Bacilli</taxon>
        <taxon>Lactobacillales</taxon>
        <taxon>Lactobacillaceae</taxon>
        <taxon>Liquorilactobacillus</taxon>
    </lineage>
</organism>
<keyword evidence="5 6" id="KW-0472">Membrane</keyword>
<dbReference type="Proteomes" id="UP000051131">
    <property type="component" value="Unassembled WGS sequence"/>
</dbReference>
<evidence type="ECO:0000256" key="2">
    <source>
        <dbReference type="ARBA" id="ARBA00022475"/>
    </source>
</evidence>
<dbReference type="PANTHER" id="PTHR30250">
    <property type="entry name" value="PST FAMILY PREDICTED COLANIC ACID TRANSPORTER"/>
    <property type="match status" value="1"/>
</dbReference>
<accession>A0A0R2CFW7</accession>
<feature type="transmembrane region" description="Helical" evidence="6">
    <location>
        <begin position="416"/>
        <end position="438"/>
    </location>
</feature>
<feature type="transmembrane region" description="Helical" evidence="6">
    <location>
        <begin position="141"/>
        <end position="161"/>
    </location>
</feature>
<dbReference type="InterPro" id="IPR050833">
    <property type="entry name" value="Poly_Biosynth_Transport"/>
</dbReference>
<evidence type="ECO:0000313" key="8">
    <source>
        <dbReference type="Proteomes" id="UP000051131"/>
    </source>
</evidence>
<evidence type="ECO:0000256" key="1">
    <source>
        <dbReference type="ARBA" id="ARBA00004651"/>
    </source>
</evidence>
<evidence type="ECO:0000256" key="4">
    <source>
        <dbReference type="ARBA" id="ARBA00022989"/>
    </source>
</evidence>
<comment type="subcellular location">
    <subcellularLocation>
        <location evidence="1">Cell membrane</location>
        <topology evidence="1">Multi-pass membrane protein</topology>
    </subcellularLocation>
</comment>
<dbReference type="PANTHER" id="PTHR30250:SF21">
    <property type="entry name" value="LIPID II FLIPPASE MURJ"/>
    <property type="match status" value="1"/>
</dbReference>
<comment type="caution">
    <text evidence="7">The sequence shown here is derived from an EMBL/GenBank/DDBJ whole genome shotgun (WGS) entry which is preliminary data.</text>
</comment>
<dbReference type="PIRSF" id="PIRSF038958">
    <property type="entry name" value="PG_synth_SpoVB"/>
    <property type="match status" value="1"/>
</dbReference>
<dbReference type="AlphaFoldDB" id="A0A0R2CFW7"/>
<feature type="transmembrane region" description="Helical" evidence="6">
    <location>
        <begin position="384"/>
        <end position="404"/>
    </location>
</feature>
<keyword evidence="4 6" id="KW-1133">Transmembrane helix</keyword>
<feature type="transmembrane region" description="Helical" evidence="6">
    <location>
        <begin position="216"/>
        <end position="235"/>
    </location>
</feature>
<dbReference type="PATRIC" id="fig|1423729.3.peg.584"/>
<evidence type="ECO:0000256" key="6">
    <source>
        <dbReference type="SAM" id="Phobius"/>
    </source>
</evidence>
<feature type="transmembrane region" description="Helical" evidence="6">
    <location>
        <begin position="343"/>
        <end position="363"/>
    </location>
</feature>
<proteinExistence type="predicted"/>
<feature type="transmembrane region" description="Helical" evidence="6">
    <location>
        <begin position="450"/>
        <end position="469"/>
    </location>
</feature>
<evidence type="ECO:0000256" key="3">
    <source>
        <dbReference type="ARBA" id="ARBA00022692"/>
    </source>
</evidence>